<sequence length="397" mass="42606">MYYWGEAGSSMKVQVRAATKQLCKKSLSTDGTPTDASAKKKEKKRRKLKHSSRSGEEEMVTKKKKKKTKTKKEKKAKKDEAKATGKESGAEEETSSRVSSKKKKRDKKEAKEKKKKEKKEKKREREGTRAARAASEGSESGISSCSSAVSPKETKKKKKKKSKSLISAKKVLKSRSPSDPLPAADGKARSFILNFHHHHRQHKRGPLPPASSGPTRSRSATETVEHRATRKSSIVGLGGLLRRTATADGDSEEPAAASPFFIEEDGCGGLPVADDESGARVPAIPLLALDALTGAMEPSSSSEPPDSATSLPPSPSLPSPGGSLASVVATAATKTKSKRVKAWCKKKGLVDKRRRSGGGLEQYQQLVMTMGVLDGDAGSSTPLRHVIVEGRYAVGLP</sequence>
<protein>
    <submittedName>
        <fullName evidence="2">Uncharacterized protein</fullName>
    </submittedName>
</protein>
<feature type="compositionally biased region" description="Polar residues" evidence="1">
    <location>
        <begin position="212"/>
        <end position="222"/>
    </location>
</feature>
<reference evidence="2 3" key="1">
    <citation type="journal article" date="2013" name="Genome Biol.">
        <title>Genome of Acanthamoeba castellanii highlights extensive lateral gene transfer and early evolution of tyrosine kinase signaling.</title>
        <authorList>
            <person name="Clarke M."/>
            <person name="Lohan A.J."/>
            <person name="Liu B."/>
            <person name="Lagkouvardos I."/>
            <person name="Roy S."/>
            <person name="Zafar N."/>
            <person name="Bertelli C."/>
            <person name="Schilde C."/>
            <person name="Kianianmomeni A."/>
            <person name="Burglin T.R."/>
            <person name="Frech C."/>
            <person name="Turcotte B."/>
            <person name="Kopec K.O."/>
            <person name="Synnott J.M."/>
            <person name="Choo C."/>
            <person name="Paponov I."/>
            <person name="Finkler A."/>
            <person name="Soon Heng Tan C."/>
            <person name="Hutchins A.P."/>
            <person name="Weinmeier T."/>
            <person name="Rattei T."/>
            <person name="Chu J.S."/>
            <person name="Gimenez G."/>
            <person name="Irimia M."/>
            <person name="Rigden D.J."/>
            <person name="Fitzpatrick D.A."/>
            <person name="Lorenzo-Morales J."/>
            <person name="Bateman A."/>
            <person name="Chiu C.H."/>
            <person name="Tang P."/>
            <person name="Hegemann P."/>
            <person name="Fromm H."/>
            <person name="Raoult D."/>
            <person name="Greub G."/>
            <person name="Miranda-Saavedra D."/>
            <person name="Chen N."/>
            <person name="Nash P."/>
            <person name="Ginger M.L."/>
            <person name="Horn M."/>
            <person name="Schaap P."/>
            <person name="Caler L."/>
            <person name="Loftus B."/>
        </authorList>
    </citation>
    <scope>NUCLEOTIDE SEQUENCE [LARGE SCALE GENOMIC DNA]</scope>
    <source>
        <strain evidence="2 3">Neff</strain>
    </source>
</reference>
<gene>
    <name evidence="2" type="ORF">ACA1_098150</name>
</gene>
<feature type="region of interest" description="Disordered" evidence="1">
    <location>
        <begin position="295"/>
        <end position="324"/>
    </location>
</feature>
<dbReference type="AlphaFoldDB" id="L8GK86"/>
<dbReference type="RefSeq" id="XP_004335131.1">
    <property type="nucleotide sequence ID" value="XM_004335083.1"/>
</dbReference>
<dbReference type="EMBL" id="KB008103">
    <property type="protein sequence ID" value="ELR13118.1"/>
    <property type="molecule type" value="Genomic_DNA"/>
</dbReference>
<feature type="region of interest" description="Disordered" evidence="1">
    <location>
        <begin position="23"/>
        <end position="239"/>
    </location>
</feature>
<feature type="compositionally biased region" description="Basic residues" evidence="1">
    <location>
        <begin position="113"/>
        <end position="122"/>
    </location>
</feature>
<evidence type="ECO:0000313" key="3">
    <source>
        <dbReference type="Proteomes" id="UP000011083"/>
    </source>
</evidence>
<feature type="compositionally biased region" description="Basic residues" evidence="1">
    <location>
        <begin position="195"/>
        <end position="205"/>
    </location>
</feature>
<proteinExistence type="predicted"/>
<evidence type="ECO:0000313" key="2">
    <source>
        <dbReference type="EMBL" id="ELR13118.1"/>
    </source>
</evidence>
<feature type="compositionally biased region" description="Low complexity" evidence="1">
    <location>
        <begin position="297"/>
        <end position="311"/>
    </location>
</feature>
<name>L8GK86_ACACF</name>
<feature type="compositionally biased region" description="Low complexity" evidence="1">
    <location>
        <begin position="130"/>
        <end position="151"/>
    </location>
</feature>
<evidence type="ECO:0000256" key="1">
    <source>
        <dbReference type="SAM" id="MobiDB-lite"/>
    </source>
</evidence>
<accession>L8GK86</accession>
<keyword evidence="3" id="KW-1185">Reference proteome</keyword>
<feature type="compositionally biased region" description="Polar residues" evidence="1">
    <location>
        <begin position="26"/>
        <end position="35"/>
    </location>
</feature>
<organism evidence="2 3">
    <name type="scientific">Acanthamoeba castellanii (strain ATCC 30010 / Neff)</name>
    <dbReference type="NCBI Taxonomy" id="1257118"/>
    <lineage>
        <taxon>Eukaryota</taxon>
        <taxon>Amoebozoa</taxon>
        <taxon>Discosea</taxon>
        <taxon>Longamoebia</taxon>
        <taxon>Centramoebida</taxon>
        <taxon>Acanthamoebidae</taxon>
        <taxon>Acanthamoeba</taxon>
    </lineage>
</organism>
<dbReference type="KEGG" id="acan:ACA1_098150"/>
<feature type="compositionally biased region" description="Basic residues" evidence="1">
    <location>
        <begin position="62"/>
        <end position="75"/>
    </location>
</feature>
<feature type="compositionally biased region" description="Basic residues" evidence="1">
    <location>
        <begin position="154"/>
        <end position="163"/>
    </location>
</feature>
<dbReference type="VEuPathDB" id="AmoebaDB:ACA1_098150"/>
<dbReference type="GeneID" id="14913266"/>
<feature type="compositionally biased region" description="Basic residues" evidence="1">
    <location>
        <begin position="40"/>
        <end position="52"/>
    </location>
</feature>
<dbReference type="Proteomes" id="UP000011083">
    <property type="component" value="Unassembled WGS sequence"/>
</dbReference>
<feature type="compositionally biased region" description="Basic and acidic residues" evidence="1">
    <location>
        <begin position="76"/>
        <end position="89"/>
    </location>
</feature>